<proteinExistence type="predicted"/>
<evidence type="ECO:0000256" key="1">
    <source>
        <dbReference type="SAM" id="MobiDB-lite"/>
    </source>
</evidence>
<dbReference type="GO" id="GO:0032784">
    <property type="term" value="P:regulation of DNA-templated transcription elongation"/>
    <property type="evidence" value="ECO:0007669"/>
    <property type="project" value="InterPro"/>
</dbReference>
<protein>
    <submittedName>
        <fullName evidence="2">Protein RNA-directed DNA methylation 3</fullName>
    </submittedName>
</protein>
<feature type="compositionally biased region" description="Low complexity" evidence="1">
    <location>
        <begin position="66"/>
        <end position="76"/>
    </location>
</feature>
<organism evidence="2">
    <name type="scientific">Zea mays</name>
    <name type="common">Maize</name>
    <dbReference type="NCBI Taxonomy" id="4577"/>
    <lineage>
        <taxon>Eukaryota</taxon>
        <taxon>Viridiplantae</taxon>
        <taxon>Streptophyta</taxon>
        <taxon>Embryophyta</taxon>
        <taxon>Tracheophyta</taxon>
        <taxon>Spermatophyta</taxon>
        <taxon>Magnoliopsida</taxon>
        <taxon>Liliopsida</taxon>
        <taxon>Poales</taxon>
        <taxon>Poaceae</taxon>
        <taxon>PACMAD clade</taxon>
        <taxon>Panicoideae</taxon>
        <taxon>Andropogonodae</taxon>
        <taxon>Andropogoneae</taxon>
        <taxon>Tripsacinae</taxon>
        <taxon>Zea</taxon>
    </lineage>
</organism>
<evidence type="ECO:0000313" key="2">
    <source>
        <dbReference type="EMBL" id="AQK94724.1"/>
    </source>
</evidence>
<name>A0A1D6FT66_MAIZE</name>
<dbReference type="GO" id="GO:0006357">
    <property type="term" value="P:regulation of transcription by RNA polymerase II"/>
    <property type="evidence" value="ECO:0007669"/>
    <property type="project" value="InterPro"/>
</dbReference>
<dbReference type="AlphaFoldDB" id="A0A1D6FT66"/>
<gene>
    <name evidence="2" type="ORF">ZEAMMB73_Zm00001d010719</name>
</gene>
<dbReference type="EMBL" id="CM000784">
    <property type="protein sequence ID" value="AQK94724.1"/>
    <property type="molecule type" value="Genomic_DNA"/>
</dbReference>
<feature type="region of interest" description="Disordered" evidence="1">
    <location>
        <begin position="55"/>
        <end position="87"/>
    </location>
</feature>
<sequence length="103" mass="11670">MFKDGFLYKKVALSSLIYWGIQPTETELLKFSSSPSNRASADDLDWLSGMYGSKKRNLPEKRDMESSSSKIRSSKASDLKASTSTENYDENDEFNLHDLVLYG</sequence>
<dbReference type="PANTHER" id="PTHR11125">
    <property type="entry name" value="SUPPRESSOR OF TY 5"/>
    <property type="match status" value="1"/>
</dbReference>
<accession>A0A1D6FT66</accession>
<reference evidence="2" key="1">
    <citation type="submission" date="2015-12" db="EMBL/GenBank/DDBJ databases">
        <title>Update maize B73 reference genome by single molecule sequencing technologies.</title>
        <authorList>
            <consortium name="Maize Genome Sequencing Project"/>
            <person name="Ware D."/>
        </authorList>
    </citation>
    <scope>NUCLEOTIDE SEQUENCE</scope>
    <source>
        <tissue evidence="2">Seedling</tissue>
    </source>
</reference>
<dbReference type="PANTHER" id="PTHR11125:SF8">
    <property type="entry name" value="PROTEIN RNA-DIRECTED DNA METHYLATION 3"/>
    <property type="match status" value="1"/>
</dbReference>
<dbReference type="InterPro" id="IPR039659">
    <property type="entry name" value="SPT5"/>
</dbReference>